<feature type="non-terminal residue" evidence="2">
    <location>
        <position position="1"/>
    </location>
</feature>
<feature type="region of interest" description="Disordered" evidence="1">
    <location>
        <begin position="60"/>
        <end position="87"/>
    </location>
</feature>
<dbReference type="GO" id="GO:0006281">
    <property type="term" value="P:DNA repair"/>
    <property type="evidence" value="ECO:0007669"/>
    <property type="project" value="TreeGrafter"/>
</dbReference>
<evidence type="ECO:0000256" key="1">
    <source>
        <dbReference type="SAM" id="MobiDB-lite"/>
    </source>
</evidence>
<reference evidence="2 3" key="1">
    <citation type="submission" date="2019-09" db="EMBL/GenBank/DDBJ databases">
        <title>Bird 10,000 Genomes (B10K) Project - Family phase.</title>
        <authorList>
            <person name="Zhang G."/>
        </authorList>
    </citation>
    <scope>NUCLEOTIDE SEQUENCE [LARGE SCALE GENOMIC DNA]</scope>
    <source>
        <strain evidence="2">B10K-CU-031-03</strain>
        <tissue evidence="2">Muscle</tissue>
    </source>
</reference>
<dbReference type="AlphaFoldDB" id="A0A7K8Q3C1"/>
<dbReference type="GO" id="GO:0003677">
    <property type="term" value="F:DNA binding"/>
    <property type="evidence" value="ECO:0007669"/>
    <property type="project" value="TreeGrafter"/>
</dbReference>
<feature type="region of interest" description="Disordered" evidence="1">
    <location>
        <begin position="22"/>
        <end position="45"/>
    </location>
</feature>
<dbReference type="EMBL" id="VWPP01001993">
    <property type="protein sequence ID" value="NXE85860.1"/>
    <property type="molecule type" value="Genomic_DNA"/>
</dbReference>
<feature type="non-terminal residue" evidence="2">
    <location>
        <position position="117"/>
    </location>
</feature>
<gene>
    <name evidence="2" type="primary">Timeless_1</name>
    <name evidence="2" type="ORF">COCCOC_R15238</name>
</gene>
<sequence length="117" mass="12769">NKKAFVELLFWKSPAAVREMTEGYGSLQEGEGAGRSRVPPWTPQEEQELRELYWKYKEVEGTGAPRGGGQRDPRGAAGAPSLQPPAPAGEDVIAAILAHLPAPGRTRRQVVKQLVRL</sequence>
<dbReference type="PANTHER" id="PTHR22940">
    <property type="entry name" value="TIMEOUT/TIMELESS-2"/>
    <property type="match status" value="1"/>
</dbReference>
<dbReference type="GO" id="GO:0043111">
    <property type="term" value="P:replication fork arrest"/>
    <property type="evidence" value="ECO:0007669"/>
    <property type="project" value="TreeGrafter"/>
</dbReference>
<dbReference type="Pfam" id="PF26019">
    <property type="entry name" value="HTH_TIMELESS"/>
    <property type="match status" value="1"/>
</dbReference>
<name>A0A7K8Q3C1_COCCO</name>
<dbReference type="InterPro" id="IPR044998">
    <property type="entry name" value="Timeless"/>
</dbReference>
<proteinExistence type="predicted"/>
<dbReference type="PANTHER" id="PTHR22940:SF4">
    <property type="entry name" value="PROTEIN TIMELESS HOMOLOG"/>
    <property type="match status" value="1"/>
</dbReference>
<keyword evidence="3" id="KW-1185">Reference proteome</keyword>
<evidence type="ECO:0000313" key="3">
    <source>
        <dbReference type="Proteomes" id="UP000525205"/>
    </source>
</evidence>
<protein>
    <submittedName>
        <fullName evidence="2">TIM protein</fullName>
    </submittedName>
</protein>
<dbReference type="GO" id="GO:0031298">
    <property type="term" value="C:replication fork protection complex"/>
    <property type="evidence" value="ECO:0007669"/>
    <property type="project" value="TreeGrafter"/>
</dbReference>
<accession>A0A7K8Q3C1</accession>
<dbReference type="Proteomes" id="UP000525205">
    <property type="component" value="Unassembled WGS sequence"/>
</dbReference>
<dbReference type="GO" id="GO:0000076">
    <property type="term" value="P:DNA replication checkpoint signaling"/>
    <property type="evidence" value="ECO:0007669"/>
    <property type="project" value="TreeGrafter"/>
</dbReference>
<comment type="caution">
    <text evidence="2">The sequence shown here is derived from an EMBL/GenBank/DDBJ whole genome shotgun (WGS) entry which is preliminary data.</text>
</comment>
<evidence type="ECO:0000313" key="2">
    <source>
        <dbReference type="EMBL" id="NXE85860.1"/>
    </source>
</evidence>
<organism evidence="2 3">
    <name type="scientific">Cochlearius cochlearius</name>
    <name type="common">Boat-billed heron</name>
    <dbReference type="NCBI Taxonomy" id="110676"/>
    <lineage>
        <taxon>Eukaryota</taxon>
        <taxon>Metazoa</taxon>
        <taxon>Chordata</taxon>
        <taxon>Craniata</taxon>
        <taxon>Vertebrata</taxon>
        <taxon>Euteleostomi</taxon>
        <taxon>Archelosauria</taxon>
        <taxon>Archosauria</taxon>
        <taxon>Dinosauria</taxon>
        <taxon>Saurischia</taxon>
        <taxon>Theropoda</taxon>
        <taxon>Coelurosauria</taxon>
        <taxon>Aves</taxon>
        <taxon>Neognathae</taxon>
        <taxon>Neoaves</taxon>
        <taxon>Aequornithes</taxon>
        <taxon>Pelecaniformes</taxon>
        <taxon>Ardeidae</taxon>
        <taxon>Cochlearius</taxon>
    </lineage>
</organism>